<sequence>MDSIPLGKDVSMAFSKGSSTYLEVMAMRSSSPESDAGINIRGSHYGTVVQHCLMPVCFSCICSSHFYSIIALLGLQEGEYGKLKVTELTLTREALILYKNRLQKAVY</sequence>
<accession>G3HRG1</accession>
<evidence type="ECO:0000313" key="1">
    <source>
        <dbReference type="EMBL" id="EGV96516.1"/>
    </source>
</evidence>
<dbReference type="EMBL" id="JH000635">
    <property type="protein sequence ID" value="EGV96516.1"/>
    <property type="molecule type" value="Genomic_DNA"/>
</dbReference>
<organism evidence="1 2">
    <name type="scientific">Cricetulus griseus</name>
    <name type="common">Chinese hamster</name>
    <name type="synonym">Cricetulus barabensis griseus</name>
    <dbReference type="NCBI Taxonomy" id="10029"/>
    <lineage>
        <taxon>Eukaryota</taxon>
        <taxon>Metazoa</taxon>
        <taxon>Chordata</taxon>
        <taxon>Craniata</taxon>
        <taxon>Vertebrata</taxon>
        <taxon>Euteleostomi</taxon>
        <taxon>Mammalia</taxon>
        <taxon>Eutheria</taxon>
        <taxon>Euarchontoglires</taxon>
        <taxon>Glires</taxon>
        <taxon>Rodentia</taxon>
        <taxon>Myomorpha</taxon>
        <taxon>Muroidea</taxon>
        <taxon>Cricetidae</taxon>
        <taxon>Cricetinae</taxon>
        <taxon>Cricetulus</taxon>
    </lineage>
</organism>
<evidence type="ECO:0000313" key="2">
    <source>
        <dbReference type="Proteomes" id="UP000001075"/>
    </source>
</evidence>
<name>G3HRG1_CRIGR</name>
<reference evidence="2" key="1">
    <citation type="journal article" date="2011" name="Nat. Biotechnol.">
        <title>The genomic sequence of the Chinese hamster ovary (CHO)-K1 cell line.</title>
        <authorList>
            <person name="Xu X."/>
            <person name="Nagarajan H."/>
            <person name="Lewis N.E."/>
            <person name="Pan S."/>
            <person name="Cai Z."/>
            <person name="Liu X."/>
            <person name="Chen W."/>
            <person name="Xie M."/>
            <person name="Wang W."/>
            <person name="Hammond S."/>
            <person name="Andersen M.R."/>
            <person name="Neff N."/>
            <person name="Passarelli B."/>
            <person name="Koh W."/>
            <person name="Fan H.C."/>
            <person name="Wang J."/>
            <person name="Gui Y."/>
            <person name="Lee K.H."/>
            <person name="Betenbaugh M.J."/>
            <person name="Quake S.R."/>
            <person name="Famili I."/>
            <person name="Palsson B.O."/>
            <person name="Wang J."/>
        </authorList>
    </citation>
    <scope>NUCLEOTIDE SEQUENCE [LARGE SCALE GENOMIC DNA]</scope>
    <source>
        <strain evidence="2">CHO K1 cell line</strain>
    </source>
</reference>
<proteinExistence type="predicted"/>
<dbReference type="InParanoid" id="G3HRG1"/>
<dbReference type="Proteomes" id="UP000001075">
    <property type="component" value="Unassembled WGS sequence"/>
</dbReference>
<gene>
    <name evidence="1" type="ORF">I79_013428</name>
</gene>
<protein>
    <submittedName>
        <fullName evidence="1">Uncharacterized protein</fullName>
    </submittedName>
</protein>
<dbReference type="AlphaFoldDB" id="G3HRG1"/>